<accession>D0S8R9</accession>
<protein>
    <submittedName>
        <fullName evidence="1">Uncharacterized protein</fullName>
    </submittedName>
</protein>
<dbReference type="AlphaFoldDB" id="D0S8R9"/>
<dbReference type="InterPro" id="IPR046618">
    <property type="entry name" value="DUF6731"/>
</dbReference>
<dbReference type="HOGENOM" id="CLU_081291_0_0_6"/>
<evidence type="ECO:0000313" key="2">
    <source>
        <dbReference type="Proteomes" id="UP000012047"/>
    </source>
</evidence>
<dbReference type="Proteomes" id="UP000012047">
    <property type="component" value="Unassembled WGS sequence"/>
</dbReference>
<dbReference type="Pfam" id="PF20505">
    <property type="entry name" value="DUF6731"/>
    <property type="match status" value="1"/>
</dbReference>
<dbReference type="eggNOG" id="ENOG50330CP">
    <property type="taxonomic scope" value="Bacteria"/>
</dbReference>
<reference evidence="2" key="1">
    <citation type="journal article" date="2012" name="PLoS ONE">
        <title>The success of Acinetobacter species; genetic, metabolic and virulence attributes.</title>
        <authorList>
            <person name="Peleg A.Y."/>
            <person name="de Breij A."/>
            <person name="Adams M.D."/>
            <person name="Cerqueira G.M."/>
            <person name="Mocali S."/>
            <person name="Galardini M."/>
            <person name="Nibbering P.H."/>
            <person name="Earl A.M."/>
            <person name="Ward D.V."/>
            <person name="Paterson D.L."/>
            <person name="Seifert H."/>
            <person name="Dijkshoorn L."/>
        </authorList>
    </citation>
    <scope>NUCLEOTIDE SEQUENCE [LARGE SCALE GENOMIC DNA]</scope>
    <source>
        <strain evidence="2">SH046</strain>
    </source>
</reference>
<sequence>MKFDFYQLNVTSKEDIKSAVDIFNKVISNQFECCFDSNGYTRELFNMTHRSSPCNSYTGIFRKFRTDKFPEVGIPGGKGVPVDLKPGEGLIESNFFIFYPEFNLLIWHVNGYGSLPTRFADFLKNLSNTPITVEPIIQANAVKELMKESSQLKKIIATIARPTNPELYDASVETKTIMQLMNNTNADRFNLTLAVDLRSNKKGVLSGLKDTIVELANFNAEKAVAVIEDEHGFVHPIDLIAQRLSDRRQVATDRGYVQPQTMFNLIDNVHVDNQGALNDYFGTIESRIT</sequence>
<organism evidence="1 2">
    <name type="scientific">Acinetobacter johnsonii SH046</name>
    <dbReference type="NCBI Taxonomy" id="575586"/>
    <lineage>
        <taxon>Bacteria</taxon>
        <taxon>Pseudomonadati</taxon>
        <taxon>Pseudomonadota</taxon>
        <taxon>Gammaproteobacteria</taxon>
        <taxon>Moraxellales</taxon>
        <taxon>Moraxellaceae</taxon>
        <taxon>Acinetobacter</taxon>
    </lineage>
</organism>
<gene>
    <name evidence="1" type="ORF">HMPREF0016_00874</name>
</gene>
<proteinExistence type="predicted"/>
<name>D0S8R9_ACIJO</name>
<evidence type="ECO:0000313" key="1">
    <source>
        <dbReference type="EMBL" id="EEY97791.1"/>
    </source>
</evidence>
<dbReference type="EMBL" id="GG704964">
    <property type="protein sequence ID" value="EEY97791.1"/>
    <property type="molecule type" value="Genomic_DNA"/>
</dbReference>